<organism evidence="3 4">
    <name type="scientific">Acrasis kona</name>
    <dbReference type="NCBI Taxonomy" id="1008807"/>
    <lineage>
        <taxon>Eukaryota</taxon>
        <taxon>Discoba</taxon>
        <taxon>Heterolobosea</taxon>
        <taxon>Tetramitia</taxon>
        <taxon>Eutetramitia</taxon>
        <taxon>Acrasidae</taxon>
        <taxon>Acrasis</taxon>
    </lineage>
</organism>
<dbReference type="InterPro" id="IPR029058">
    <property type="entry name" value="AB_hydrolase_fold"/>
</dbReference>
<dbReference type="GO" id="GO:0006629">
    <property type="term" value="P:lipid metabolic process"/>
    <property type="evidence" value="ECO:0007669"/>
    <property type="project" value="InterPro"/>
</dbReference>
<dbReference type="AlphaFoldDB" id="A0AAW2ZC35"/>
<evidence type="ECO:0000256" key="1">
    <source>
        <dbReference type="SAM" id="SignalP"/>
    </source>
</evidence>
<dbReference type="Pfam" id="PF02450">
    <property type="entry name" value="LCAT"/>
    <property type="match status" value="2"/>
</dbReference>
<dbReference type="EMBL" id="JAOPGA020000499">
    <property type="protein sequence ID" value="KAL0479098.1"/>
    <property type="molecule type" value="Genomic_DNA"/>
</dbReference>
<keyword evidence="4" id="KW-1185">Reference proteome</keyword>
<dbReference type="SUPFAM" id="SSF53474">
    <property type="entry name" value="alpha/beta-Hydrolases"/>
    <property type="match status" value="1"/>
</dbReference>
<keyword evidence="1" id="KW-0732">Signal</keyword>
<keyword evidence="3" id="KW-0808">Transferase</keyword>
<proteinExistence type="predicted"/>
<accession>A0AAW2ZC35</accession>
<evidence type="ECO:0000313" key="4">
    <source>
        <dbReference type="Proteomes" id="UP001431209"/>
    </source>
</evidence>
<evidence type="ECO:0000313" key="2">
    <source>
        <dbReference type="EMBL" id="KAL0479098.1"/>
    </source>
</evidence>
<comment type="caution">
    <text evidence="3">The sequence shown here is derived from an EMBL/GenBank/DDBJ whole genome shotgun (WGS) entry which is preliminary data.</text>
</comment>
<dbReference type="EMBL" id="JAOPGA020001296">
    <property type="protein sequence ID" value="KAL0487030.1"/>
    <property type="molecule type" value="Genomic_DNA"/>
</dbReference>
<feature type="signal peptide" evidence="1">
    <location>
        <begin position="1"/>
        <end position="16"/>
    </location>
</feature>
<dbReference type="Gene3D" id="3.40.50.1820">
    <property type="entry name" value="alpha/beta hydrolase"/>
    <property type="match status" value="1"/>
</dbReference>
<name>A0AAW2ZC35_9EUKA</name>
<keyword evidence="3" id="KW-0012">Acyltransferase</keyword>
<protein>
    <submittedName>
        <fullName evidence="2">Lecithin-cholesterol acyltransferase</fullName>
    </submittedName>
    <submittedName>
        <fullName evidence="3">Phosphatidylcholine-sterol acyltransferase</fullName>
    </submittedName>
</protein>
<dbReference type="Proteomes" id="UP001431209">
    <property type="component" value="Unassembled WGS sequence"/>
</dbReference>
<sequence length="433" mass="48029">MHTAIALILFCTLALSKKNGMFIGLDNLPKQPFEYRMGSNEDNPNRAPVIFCGGLSGGALMFKKDNLQDTPTLCTKSSDDFYQGWINTGLLVPKITQPCLFHEIEPVFVNGSVQSKPGITVVPKDYGGHEGVTYIGTTALTGINIGGYAISLFNYLADKAGYKFGEDLRGANYDWRLGPKEYSRPNGDYHNFKNLIEETYNKNSNKRVHLIGHSLGGCYIQTFLTTYVSQEWKDKYVSSLISLAGSYLGAPMAAIEMATGTSFGIPMFDKDGVKRVMRKMGGAAWMLPTPNDEVMYITPKRNYTNSQLKEFFQDMKSPETFEIYQNEMEFGEKTKAPSVPVYCMYGVGSPTVTAAKMPEADAPTNIDVDEIIKQDGDETVPFYSLSACDAFANNQDQNKYPVVVDRFKGVTHRGIVSDAKILERVLNIVTSNK</sequence>
<dbReference type="GO" id="GO:0008374">
    <property type="term" value="F:O-acyltransferase activity"/>
    <property type="evidence" value="ECO:0007669"/>
    <property type="project" value="InterPro"/>
</dbReference>
<feature type="chain" id="PRO_5044718156" evidence="1">
    <location>
        <begin position="17"/>
        <end position="433"/>
    </location>
</feature>
<dbReference type="InterPro" id="IPR003386">
    <property type="entry name" value="LACT/PDAT_acylTrfase"/>
</dbReference>
<gene>
    <name evidence="3" type="ORF">AKO1_001351</name>
    <name evidence="2" type="ORF">AKO1_010345</name>
</gene>
<reference evidence="3 4" key="1">
    <citation type="submission" date="2024-03" db="EMBL/GenBank/DDBJ databases">
        <title>The Acrasis kona genome and developmental transcriptomes reveal deep origins of eukaryotic multicellular pathways.</title>
        <authorList>
            <person name="Sheikh S."/>
            <person name="Fu C.-J."/>
            <person name="Brown M.W."/>
            <person name="Baldauf S.L."/>
        </authorList>
    </citation>
    <scope>NUCLEOTIDE SEQUENCE [LARGE SCALE GENOMIC DNA]</scope>
    <source>
        <strain evidence="3 4">ATCC MYA-3509</strain>
    </source>
</reference>
<evidence type="ECO:0000313" key="3">
    <source>
        <dbReference type="EMBL" id="KAL0487030.1"/>
    </source>
</evidence>
<dbReference type="PANTHER" id="PTHR11440">
    <property type="entry name" value="LECITHIN-CHOLESTEROL ACYLTRANSFERASE-RELATED"/>
    <property type="match status" value="1"/>
</dbReference>